<organism evidence="1 2">
    <name type="scientific">Candidatus Dojkabacteria bacterium</name>
    <dbReference type="NCBI Taxonomy" id="2099670"/>
    <lineage>
        <taxon>Bacteria</taxon>
        <taxon>Candidatus Dojkabacteria</taxon>
    </lineage>
</organism>
<evidence type="ECO:0000313" key="1">
    <source>
        <dbReference type="EMBL" id="TXG77384.1"/>
    </source>
</evidence>
<accession>A0A5C7J8B7</accession>
<comment type="caution">
    <text evidence="1">The sequence shown here is derived from an EMBL/GenBank/DDBJ whole genome shotgun (WGS) entry which is preliminary data.</text>
</comment>
<name>A0A5C7J8B7_9BACT</name>
<sequence length="368" mass="40459">MNLYLFTEKLIKTAEEEDKKSLLNIGEMGIGASLLAHPSTKKNITGRETFYHGTAPQYAEKIKQEGIIPSKVRGSTDILEALNPETANASRNMAFVTPDKNMARQYAVKSRDVSQRLNNLAVEKGRAVTPLESAREHLNWQNVEALDPKVQMDIANPFNNKGIVEMSMPTWKEEIASKIRQNPETAMGFDKFHANIKAQAPVTPPKFVLKNIYNQLDAAKGVEGGVGTEFIKGSPNYKRLGLKELGSYIKNKPKPFAKGVGAIGLGAGLAGHGLYSMLNKEKTAEEGKKDKEEVSYGERAKRAVPYLLGMGTGSVASMVLKNQLKNVRNPAIIKGVQYGTPFVTALAMGSLYPKLKKQFEEDVYQGKK</sequence>
<evidence type="ECO:0000313" key="2">
    <source>
        <dbReference type="Proteomes" id="UP000321026"/>
    </source>
</evidence>
<dbReference type="Proteomes" id="UP000321026">
    <property type="component" value="Unassembled WGS sequence"/>
</dbReference>
<dbReference type="EMBL" id="SSDS01000047">
    <property type="protein sequence ID" value="TXG77384.1"/>
    <property type="molecule type" value="Genomic_DNA"/>
</dbReference>
<dbReference type="AlphaFoldDB" id="A0A5C7J8B7"/>
<protein>
    <submittedName>
        <fullName evidence="1">Uncharacterized protein</fullName>
    </submittedName>
</protein>
<proteinExistence type="predicted"/>
<gene>
    <name evidence="1" type="ORF">E6Q11_02890</name>
</gene>
<reference evidence="1 2" key="1">
    <citation type="submission" date="2018-09" db="EMBL/GenBank/DDBJ databases">
        <title>Metagenome Assembled Genomes from an Advanced Water Purification Facility.</title>
        <authorList>
            <person name="Stamps B.W."/>
            <person name="Spear J.R."/>
        </authorList>
    </citation>
    <scope>NUCLEOTIDE SEQUENCE [LARGE SCALE GENOMIC DNA]</scope>
    <source>
        <strain evidence="1">Bin_63_2</strain>
    </source>
</reference>